<dbReference type="Gene3D" id="2.60.40.200">
    <property type="entry name" value="Superoxide dismutase, copper/zinc binding domain"/>
    <property type="match status" value="1"/>
</dbReference>
<protein>
    <recommendedName>
        <fullName evidence="2">Superoxide dismutase copper/zinc binding domain-containing protein</fullName>
    </recommendedName>
</protein>
<dbReference type="GO" id="GO:0006801">
    <property type="term" value="P:superoxide metabolic process"/>
    <property type="evidence" value="ECO:0007669"/>
    <property type="project" value="InterPro"/>
</dbReference>
<dbReference type="GO" id="GO:0005507">
    <property type="term" value="F:copper ion binding"/>
    <property type="evidence" value="ECO:0007669"/>
    <property type="project" value="InterPro"/>
</dbReference>
<dbReference type="InterPro" id="IPR024134">
    <property type="entry name" value="SOD_Cu/Zn_/chaperone"/>
</dbReference>
<dbReference type="PATRIC" id="fig|502682.8.peg.1852"/>
<dbReference type="SUPFAM" id="SSF49329">
    <property type="entry name" value="Cu,Zn superoxide dismutase-like"/>
    <property type="match status" value="1"/>
</dbReference>
<name>A0A0G9MND1_9SPHN</name>
<dbReference type="PROSITE" id="PS51257">
    <property type="entry name" value="PROKAR_LIPOPROTEIN"/>
    <property type="match status" value="1"/>
</dbReference>
<comment type="caution">
    <text evidence="3">The sequence shown here is derived from an EMBL/GenBank/DDBJ whole genome shotgun (WGS) entry which is preliminary data.</text>
</comment>
<proteinExistence type="inferred from homology"/>
<dbReference type="STRING" id="502682.BMF35_a0818"/>
<evidence type="ECO:0000259" key="2">
    <source>
        <dbReference type="Pfam" id="PF00080"/>
    </source>
</evidence>
<accession>A0A0G9MND1</accession>
<dbReference type="PANTHER" id="PTHR10003">
    <property type="entry name" value="SUPEROXIDE DISMUTASE CU-ZN -RELATED"/>
    <property type="match status" value="1"/>
</dbReference>
<evidence type="ECO:0000313" key="4">
    <source>
        <dbReference type="Proteomes" id="UP000053070"/>
    </source>
</evidence>
<evidence type="ECO:0000313" key="3">
    <source>
        <dbReference type="EMBL" id="KLE32226.1"/>
    </source>
</evidence>
<dbReference type="InterPro" id="IPR001424">
    <property type="entry name" value="SOD_Cu_Zn_dom"/>
</dbReference>
<sequence>MRAMKFGLAAIAVTALSACSTVYEQAADTVGTASVLNRAGEQVGVANLYSLAGEVTLSVSFTSLPAGTSAVHLHTTGDCSAGDFTSAGGHLNPGDNQHGTLNPQGAHLGDLPNIEIGSDGSGSMSAILRGRSAEVLPQIFDGDGTALVVHEGPDDYRTDPAGAAGARIACGVFSES</sequence>
<organism evidence="3 4">
    <name type="scientific">Aurantiacibacter gangjinensis</name>
    <dbReference type="NCBI Taxonomy" id="502682"/>
    <lineage>
        <taxon>Bacteria</taxon>
        <taxon>Pseudomonadati</taxon>
        <taxon>Pseudomonadota</taxon>
        <taxon>Alphaproteobacteria</taxon>
        <taxon>Sphingomonadales</taxon>
        <taxon>Erythrobacteraceae</taxon>
        <taxon>Aurantiacibacter</taxon>
    </lineage>
</organism>
<dbReference type="InterPro" id="IPR036423">
    <property type="entry name" value="SOD-like_Cu/Zn_dom_sf"/>
</dbReference>
<dbReference type="CDD" id="cd00305">
    <property type="entry name" value="Cu-Zn_Superoxide_Dismutase"/>
    <property type="match status" value="1"/>
</dbReference>
<dbReference type="Proteomes" id="UP000053070">
    <property type="component" value="Unassembled WGS sequence"/>
</dbReference>
<feature type="domain" description="Superoxide dismutase copper/zinc binding" evidence="2">
    <location>
        <begin position="46"/>
        <end position="172"/>
    </location>
</feature>
<reference evidence="3 4" key="1">
    <citation type="submission" date="2015-04" db="EMBL/GenBank/DDBJ databases">
        <title>The draft genome sequence of Erythrobacr gangjinensis K7-2.</title>
        <authorList>
            <person name="Zhuang L."/>
            <person name="Liu Y."/>
            <person name="Shao Z."/>
        </authorList>
    </citation>
    <scope>NUCLEOTIDE SEQUENCE [LARGE SCALE GENOMIC DNA]</scope>
    <source>
        <strain evidence="3 4">K7-2</strain>
    </source>
</reference>
<keyword evidence="4" id="KW-1185">Reference proteome</keyword>
<dbReference type="EMBL" id="LBHC01000002">
    <property type="protein sequence ID" value="KLE32226.1"/>
    <property type="molecule type" value="Genomic_DNA"/>
</dbReference>
<evidence type="ECO:0000256" key="1">
    <source>
        <dbReference type="ARBA" id="ARBA00010457"/>
    </source>
</evidence>
<dbReference type="RefSeq" id="WP_047007604.1">
    <property type="nucleotide sequence ID" value="NZ_CP018097.1"/>
</dbReference>
<comment type="similarity">
    <text evidence="1">Belongs to the Cu-Zn superoxide dismutase family.</text>
</comment>
<gene>
    <name evidence="3" type="ORF">AAW01_09090</name>
</gene>
<dbReference type="Pfam" id="PF00080">
    <property type="entry name" value="Sod_Cu"/>
    <property type="match status" value="1"/>
</dbReference>
<dbReference type="AlphaFoldDB" id="A0A0G9MND1"/>
<dbReference type="KEGG" id="egn:BMF35_a0818"/>